<evidence type="ECO:0000313" key="4">
    <source>
        <dbReference type="EMBL" id="SFZ70342.1"/>
    </source>
</evidence>
<feature type="transmembrane region" description="Helical" evidence="2">
    <location>
        <begin position="1193"/>
        <end position="1210"/>
    </location>
</feature>
<dbReference type="RefSeq" id="WP_072353410.1">
    <property type="nucleotide sequence ID" value="NZ_FPKS01000001.1"/>
</dbReference>
<keyword evidence="2" id="KW-0812">Transmembrane</keyword>
<evidence type="ECO:0000313" key="5">
    <source>
        <dbReference type="Proteomes" id="UP000185655"/>
    </source>
</evidence>
<sequence>MKKRWSVWLSIFVLIINLIPNIWQGYTVLADSFETKETKLINQEDLGVTSNVTASQENNVWEIHYRYQATKDNEERRLKFKIFDNQDNPILVNPEKGWTLTETKELVSPFSASDTGSIQFTTERSISNVKIKIQADAQFDDKTIEEDILPEDIGKLYELTVSEDSQTPIISENNNDYSTESSSVINSSTENPTVSDSKSTVIAESNDSPALLASQSNVSEQVAPFAVTNYTNIMPQYTTNSDGTYPTNSWMPTGNQTVINHQGKIDGSVNWDGNTGWSGDPDDVKNSYIEYGGEGSDAEFAIRKYAKETNTPGLYDVYLNVRGNNQKDIKPIDIVLVVDMSGSMEPSESNNYSDRAGAIRTGVSQFLNSIKEAGIENYVNVGLVGYSSPGQYVTGANGYIEVPMQSIGKDGHIDDINKMLSPTFSGGTFTQLGIRQGSKMLQSDTSGNRKMMILLTDGVPTFSYVVTSATNVGGTLYGTSFSNNLDQPGFTSQLQTSYNVGGNIIRDTWPATLGEAKMIKDSGIELHALGIQLGKDSGYTNISTNTYLTIQEIRARMGLLASPGLYQDANTAQDVQNYLESQAKNVVSEFNSINNGSIIDPIGSQFIYNSTEAEVRSVGSTSVTTLPTATITNNQLNVSGLNLGKDQEIQLHYQVRLNTETSDFVPNKWYQMNGETTLMPNDKNPDNKVNFGVPSAKGEGIQLDFKKIWEEYDNDKSHRPTSVTYEVTRSQTTIANAWKTGFVKVEGSQDQDIWTKTTNQLASVQNGVDNLWLPKYNTQGDNFNYKISNEIKVDGYDGTQVDDTTFKNIKQFIPLRLDVTKEDGLGKKISGAIFKLVDESGMEISDVADSEGSTFTFNNLKAGKYTLTEVKAPDGYVILKHSIQIEVLQDGSVKVDDKSVKVENHTIKLTVDNQIKGLLPSTGGSGRTGYWIMSSIFILFMAILGGYYWYRNRKASKKRNLEKSNRVLLHLSAVLIIFSTGASLLRPVNAVADTSPVTFILHKRVFKDSEQLKSVQNNGLVVDDNDAGEKDLMDEDSTYGLNDVTFSVYDATQYVTDNLGKMSQEDLLKKVTNTDKTTLLSEIAPYNALIQEVVTKNVNGEDGVAELTVNPSSESSAYLLIETKLSPAIKDQVEMTATPMLVILPIENPTKKGTYLNIVNLYPKNTSIKPVTPPSPPSQAIKSDLPQTGEAKTIMGVFGLVVILTTLLLWQKNIGEKDEKEEFISGCDFNFNIVSCFHWTS</sequence>
<dbReference type="STRING" id="1122154.SAMN02746068_00183"/>
<dbReference type="Gene3D" id="2.60.40.10">
    <property type="entry name" value="Immunoglobulins"/>
    <property type="match status" value="2"/>
</dbReference>
<dbReference type="Gene3D" id="2.60.40.2110">
    <property type="match status" value="1"/>
</dbReference>
<dbReference type="Pfam" id="PF21426">
    <property type="entry name" value="GBS104-like_Ig"/>
    <property type="match status" value="1"/>
</dbReference>
<feature type="region of interest" description="Disordered" evidence="1">
    <location>
        <begin position="167"/>
        <end position="196"/>
    </location>
</feature>
<dbReference type="Pfam" id="PF17802">
    <property type="entry name" value="SpaA"/>
    <property type="match status" value="1"/>
</dbReference>
<dbReference type="OrthoDB" id="2199792at2"/>
<reference evidence="4 5" key="1">
    <citation type="submission" date="2016-11" db="EMBL/GenBank/DDBJ databases">
        <authorList>
            <person name="Jaros S."/>
            <person name="Januszkiewicz K."/>
            <person name="Wedrychowicz H."/>
        </authorList>
    </citation>
    <scope>NUCLEOTIDE SEQUENCE [LARGE SCALE GENOMIC DNA]</scope>
    <source>
        <strain evidence="4 5">DSM 22330</strain>
    </source>
</reference>
<proteinExistence type="predicted"/>
<feature type="transmembrane region" description="Helical" evidence="2">
    <location>
        <begin position="967"/>
        <end position="985"/>
    </location>
</feature>
<evidence type="ECO:0000256" key="1">
    <source>
        <dbReference type="SAM" id="MobiDB-lite"/>
    </source>
</evidence>
<feature type="compositionally biased region" description="Polar residues" evidence="1">
    <location>
        <begin position="167"/>
        <end position="177"/>
    </location>
</feature>
<dbReference type="CDD" id="cd00198">
    <property type="entry name" value="vWFA"/>
    <property type="match status" value="1"/>
</dbReference>
<dbReference type="Proteomes" id="UP000185655">
    <property type="component" value="Unassembled WGS sequence"/>
</dbReference>
<dbReference type="SMART" id="SM00327">
    <property type="entry name" value="VWA"/>
    <property type="match status" value="1"/>
</dbReference>
<dbReference type="InterPro" id="IPR002035">
    <property type="entry name" value="VWF_A"/>
</dbReference>
<organism evidence="4 5">
    <name type="scientific">Pseudolactococcus chungangensis CAU 28 = DSM 22330</name>
    <dbReference type="NCBI Taxonomy" id="1122154"/>
    <lineage>
        <taxon>Bacteria</taxon>
        <taxon>Bacillati</taxon>
        <taxon>Bacillota</taxon>
        <taxon>Bacilli</taxon>
        <taxon>Lactobacillales</taxon>
        <taxon>Streptococcaceae</taxon>
        <taxon>Pseudolactococcus</taxon>
    </lineage>
</organism>
<dbReference type="Gene3D" id="3.40.50.410">
    <property type="entry name" value="von Willebrand factor, type A domain"/>
    <property type="match status" value="1"/>
</dbReference>
<accession>A0A1K2H3V9</accession>
<dbReference type="EMBL" id="FPKS01000001">
    <property type="protein sequence ID" value="SFZ70342.1"/>
    <property type="molecule type" value="Genomic_DNA"/>
</dbReference>
<dbReference type="AlphaFoldDB" id="A0A1K2H3V9"/>
<evidence type="ECO:0000259" key="3">
    <source>
        <dbReference type="PROSITE" id="PS50234"/>
    </source>
</evidence>
<dbReference type="InterPro" id="IPR041033">
    <property type="entry name" value="SpaA_PFL_dom_1"/>
</dbReference>
<dbReference type="InterPro" id="IPR049319">
    <property type="entry name" value="GBS104-like_Ig"/>
</dbReference>
<dbReference type="PROSITE" id="PS50234">
    <property type="entry name" value="VWFA"/>
    <property type="match status" value="1"/>
</dbReference>
<keyword evidence="2" id="KW-1133">Transmembrane helix</keyword>
<dbReference type="SUPFAM" id="SSF49478">
    <property type="entry name" value="Cna protein B-type domain"/>
    <property type="match status" value="1"/>
</dbReference>
<protein>
    <submittedName>
        <fullName evidence="4">Pilin subunit D1, N-terminal</fullName>
    </submittedName>
</protein>
<dbReference type="InterPro" id="IPR036465">
    <property type="entry name" value="vWFA_dom_sf"/>
</dbReference>
<dbReference type="Pfam" id="PF16555">
    <property type="entry name" value="GramPos_pilinD1"/>
    <property type="match status" value="1"/>
</dbReference>
<dbReference type="Pfam" id="PF00092">
    <property type="entry name" value="VWA"/>
    <property type="match status" value="1"/>
</dbReference>
<feature type="transmembrane region" description="Helical" evidence="2">
    <location>
        <begin position="929"/>
        <end position="947"/>
    </location>
</feature>
<dbReference type="SUPFAM" id="SSF53300">
    <property type="entry name" value="vWA-like"/>
    <property type="match status" value="1"/>
</dbReference>
<gene>
    <name evidence="4" type="ORF">SAMN02746068_00183</name>
</gene>
<name>A0A1K2H3V9_9LACT</name>
<feature type="domain" description="VWFA" evidence="3">
    <location>
        <begin position="333"/>
        <end position="590"/>
    </location>
</feature>
<evidence type="ECO:0000256" key="2">
    <source>
        <dbReference type="SAM" id="Phobius"/>
    </source>
</evidence>
<dbReference type="InterPro" id="IPR013783">
    <property type="entry name" value="Ig-like_fold"/>
</dbReference>
<keyword evidence="2" id="KW-0472">Membrane</keyword>
<feature type="compositionally biased region" description="Low complexity" evidence="1">
    <location>
        <begin position="178"/>
        <end position="191"/>
    </location>
</feature>
<dbReference type="Gene3D" id="2.60.40.1140">
    <property type="entry name" value="Collagen-binding surface protein Cna, B-type domain"/>
    <property type="match status" value="1"/>
</dbReference>
<dbReference type="InterPro" id="IPR032364">
    <property type="entry name" value="GramPos_pilinD1_N"/>
</dbReference>